<evidence type="ECO:0000256" key="1">
    <source>
        <dbReference type="SAM" id="SignalP"/>
    </source>
</evidence>
<proteinExistence type="predicted"/>
<sequence length="83" mass="9025">MAPSAPASLRLKCFCLTCVYPALIRCCRCQIFPAMSCPSSCSKWASLVSVTISARAYGEGCCCLRPIFLLVTIGRVRGRSPFQ</sequence>
<feature type="chain" id="PRO_5025671964" evidence="1">
    <location>
        <begin position="30"/>
        <end position="83"/>
    </location>
</feature>
<evidence type="ECO:0000313" key="2">
    <source>
        <dbReference type="EMBL" id="MXU84945.1"/>
    </source>
</evidence>
<dbReference type="EMBL" id="GIFC01002862">
    <property type="protein sequence ID" value="MXU84945.1"/>
    <property type="molecule type" value="Transcribed_RNA"/>
</dbReference>
<accession>A0A6B0U8P2</accession>
<organism evidence="2">
    <name type="scientific">Ixodes ricinus</name>
    <name type="common">Common tick</name>
    <name type="synonym">Acarus ricinus</name>
    <dbReference type="NCBI Taxonomy" id="34613"/>
    <lineage>
        <taxon>Eukaryota</taxon>
        <taxon>Metazoa</taxon>
        <taxon>Ecdysozoa</taxon>
        <taxon>Arthropoda</taxon>
        <taxon>Chelicerata</taxon>
        <taxon>Arachnida</taxon>
        <taxon>Acari</taxon>
        <taxon>Parasitiformes</taxon>
        <taxon>Ixodida</taxon>
        <taxon>Ixodoidea</taxon>
        <taxon>Ixodidae</taxon>
        <taxon>Ixodinae</taxon>
        <taxon>Ixodes</taxon>
    </lineage>
</organism>
<dbReference type="AlphaFoldDB" id="A0A6B0U8P2"/>
<feature type="signal peptide" evidence="1">
    <location>
        <begin position="1"/>
        <end position="29"/>
    </location>
</feature>
<name>A0A6B0U8P2_IXORI</name>
<reference evidence="2" key="1">
    <citation type="submission" date="2019-12" db="EMBL/GenBank/DDBJ databases">
        <title>An insight into the sialome of adult female Ixodes ricinus ticks feeding for 6 days.</title>
        <authorList>
            <person name="Perner J."/>
            <person name="Ribeiro J.M.C."/>
        </authorList>
    </citation>
    <scope>NUCLEOTIDE SEQUENCE</scope>
    <source>
        <strain evidence="2">Semi-engorged</strain>
        <tissue evidence="2">Salivary glands</tissue>
    </source>
</reference>
<protein>
    <submittedName>
        <fullName evidence="2">Putative secreted protein</fullName>
    </submittedName>
</protein>
<keyword evidence="1" id="KW-0732">Signal</keyword>